<evidence type="ECO:0000313" key="18">
    <source>
        <dbReference type="Proteomes" id="UP001140206"/>
    </source>
</evidence>
<keyword evidence="10" id="KW-0539">Nucleus</keyword>
<evidence type="ECO:0000256" key="7">
    <source>
        <dbReference type="ARBA" id="ARBA00022807"/>
    </source>
</evidence>
<evidence type="ECO:0000256" key="11">
    <source>
        <dbReference type="PIRSR" id="PIRSR633865-1"/>
    </source>
</evidence>
<sequence>MEEGPSNGGLLYHEVQEGKLCAVHCVNTVLQGPYFSELDLAALASDLDKQERQVLGGELQPEHGDFLVDGSHNVSLEGNFSIQVLQKALEVWDLEVVPLDAPALEESKYNPEELENAFICHQEDHWFCIRKVNGEWYNFNSLYPAPEHLSKFYLCAYLDSLKASGWTIFTVKGNFPKECNIPSESASGFGQWLMPDDAKKITESCNKQQVTRATDIERQEMDMLYATREDEDLNAAILASLLDASNSTSGYGTHISGTGESSSTLGNEAHISEATEDSTKNEKDNTEQEPASTSSPSVSVKNEDDPNIHG</sequence>
<dbReference type="PANTHER" id="PTHR14159">
    <property type="entry name" value="ATAXIN-3-RELATED"/>
    <property type="match status" value="1"/>
</dbReference>
<feature type="active site" description="Nucleophile" evidence="11">
    <location>
        <position position="21"/>
    </location>
</feature>
<proteinExistence type="predicted"/>
<keyword evidence="9" id="KW-0804">Transcription</keyword>
<dbReference type="Pfam" id="PF02099">
    <property type="entry name" value="Josephin"/>
    <property type="match status" value="1"/>
</dbReference>
<feature type="compositionally biased region" description="Polar residues" evidence="13">
    <location>
        <begin position="249"/>
        <end position="266"/>
    </location>
</feature>
<dbReference type="GO" id="GO:0004843">
    <property type="term" value="F:cysteine-type deubiquitinase activity"/>
    <property type="evidence" value="ECO:0007669"/>
    <property type="project" value="UniProtKB-EC"/>
</dbReference>
<evidence type="ECO:0000313" key="16">
    <source>
        <dbReference type="EMBL" id="KAJ4766917.1"/>
    </source>
</evidence>
<dbReference type="GO" id="GO:0005634">
    <property type="term" value="C:nucleus"/>
    <property type="evidence" value="ECO:0007669"/>
    <property type="project" value="UniProtKB-SubCell"/>
</dbReference>
<feature type="compositionally biased region" description="Basic and acidic residues" evidence="13">
    <location>
        <begin position="301"/>
        <end position="310"/>
    </location>
</feature>
<feature type="active site" evidence="12">
    <location>
        <position position="21"/>
    </location>
</feature>
<protein>
    <recommendedName>
        <fullName evidence="3">ubiquitinyl hydrolase 1</fullName>
        <ecNumber evidence="3">3.4.19.12</ecNumber>
    </recommendedName>
</protein>
<dbReference type="PRINTS" id="PR01233">
    <property type="entry name" value="JOSEPHIN"/>
</dbReference>
<dbReference type="EMBL" id="JAMFTS010000005">
    <property type="protein sequence ID" value="KAJ4751230.1"/>
    <property type="molecule type" value="Genomic_DNA"/>
</dbReference>
<dbReference type="AlphaFoldDB" id="A0AAV8C8B2"/>
<evidence type="ECO:0000256" key="5">
    <source>
        <dbReference type="ARBA" id="ARBA00022786"/>
    </source>
</evidence>
<feature type="region of interest" description="Disordered" evidence="13">
    <location>
        <begin position="249"/>
        <end position="310"/>
    </location>
</feature>
<comment type="subcellular location">
    <subcellularLocation>
        <location evidence="2">Nucleus</location>
    </subcellularLocation>
</comment>
<evidence type="ECO:0000256" key="13">
    <source>
        <dbReference type="SAM" id="MobiDB-lite"/>
    </source>
</evidence>
<dbReference type="GO" id="GO:0016579">
    <property type="term" value="P:protein deubiquitination"/>
    <property type="evidence" value="ECO:0007669"/>
    <property type="project" value="InterPro"/>
</dbReference>
<keyword evidence="5" id="KW-0833">Ubl conjugation pathway</keyword>
<dbReference type="FunFam" id="3.90.70.40:FF:000004">
    <property type="entry name" value="ataxin-3 homolog"/>
    <property type="match status" value="1"/>
</dbReference>
<feature type="active site" evidence="12">
    <location>
        <position position="125"/>
    </location>
</feature>
<keyword evidence="18" id="KW-1185">Reference proteome</keyword>
<evidence type="ECO:0000256" key="6">
    <source>
        <dbReference type="ARBA" id="ARBA00022801"/>
    </source>
</evidence>
<evidence type="ECO:0000256" key="12">
    <source>
        <dbReference type="PROSITE-ProRule" id="PRU00331"/>
    </source>
</evidence>
<dbReference type="InterPro" id="IPR006155">
    <property type="entry name" value="Josephin"/>
</dbReference>
<evidence type="ECO:0000256" key="1">
    <source>
        <dbReference type="ARBA" id="ARBA00000707"/>
    </source>
</evidence>
<evidence type="ECO:0000256" key="9">
    <source>
        <dbReference type="ARBA" id="ARBA00023163"/>
    </source>
</evidence>
<comment type="caution">
    <text evidence="15">The sequence shown here is derived from an EMBL/GenBank/DDBJ whole genome shotgun (WGS) entry which is preliminary data.</text>
</comment>
<feature type="compositionally biased region" description="Polar residues" evidence="13">
    <location>
        <begin position="288"/>
        <end position="300"/>
    </location>
</feature>
<evidence type="ECO:0000256" key="3">
    <source>
        <dbReference type="ARBA" id="ARBA00012759"/>
    </source>
</evidence>
<dbReference type="EC" id="3.4.19.12" evidence="3"/>
<feature type="compositionally biased region" description="Basic and acidic residues" evidence="13">
    <location>
        <begin position="270"/>
        <end position="286"/>
    </location>
</feature>
<feature type="domain" description="Josephin" evidence="14">
    <location>
        <begin position="8"/>
        <end position="186"/>
    </location>
</feature>
<dbReference type="GO" id="GO:0006508">
    <property type="term" value="P:proteolysis"/>
    <property type="evidence" value="ECO:0007669"/>
    <property type="project" value="UniProtKB-KW"/>
</dbReference>
<dbReference type="InterPro" id="IPR033865">
    <property type="entry name" value="Ataxin-3"/>
</dbReference>
<evidence type="ECO:0000256" key="2">
    <source>
        <dbReference type="ARBA" id="ARBA00004123"/>
    </source>
</evidence>
<reference evidence="15" key="1">
    <citation type="submission" date="2022-08" db="EMBL/GenBank/DDBJ databases">
        <authorList>
            <person name="Marques A."/>
        </authorList>
    </citation>
    <scope>NUCLEOTIDE SEQUENCE</scope>
    <source>
        <strain evidence="15">RhyPub2mFocal</strain>
        <tissue evidence="15">Leaves</tissue>
    </source>
</reference>
<evidence type="ECO:0000256" key="8">
    <source>
        <dbReference type="ARBA" id="ARBA00023015"/>
    </source>
</evidence>
<dbReference type="PROSITE" id="PS50957">
    <property type="entry name" value="JOSEPHIN"/>
    <property type="match status" value="1"/>
</dbReference>
<evidence type="ECO:0000259" key="14">
    <source>
        <dbReference type="PROSITE" id="PS50957"/>
    </source>
</evidence>
<keyword evidence="7" id="KW-0788">Thiol protease</keyword>
<organism evidence="15 18">
    <name type="scientific">Rhynchospora pubera</name>
    <dbReference type="NCBI Taxonomy" id="906938"/>
    <lineage>
        <taxon>Eukaryota</taxon>
        <taxon>Viridiplantae</taxon>
        <taxon>Streptophyta</taxon>
        <taxon>Embryophyta</taxon>
        <taxon>Tracheophyta</taxon>
        <taxon>Spermatophyta</taxon>
        <taxon>Magnoliopsida</taxon>
        <taxon>Liliopsida</taxon>
        <taxon>Poales</taxon>
        <taxon>Cyperaceae</taxon>
        <taxon>Cyperoideae</taxon>
        <taxon>Rhynchosporeae</taxon>
        <taxon>Rhynchospora</taxon>
    </lineage>
</organism>
<dbReference type="PANTHER" id="PTHR14159:SF0">
    <property type="entry name" value="ATAXIN-3-RELATED"/>
    <property type="match status" value="1"/>
</dbReference>
<dbReference type="Gene3D" id="3.90.70.40">
    <property type="match status" value="1"/>
</dbReference>
<keyword evidence="4" id="KW-0645">Protease</keyword>
<evidence type="ECO:0000313" key="15">
    <source>
        <dbReference type="EMBL" id="KAJ4751230.1"/>
    </source>
</evidence>
<dbReference type="SMART" id="SM01246">
    <property type="entry name" value="Josephin"/>
    <property type="match status" value="1"/>
</dbReference>
<dbReference type="Proteomes" id="UP001140206">
    <property type="component" value="Chromosome 2"/>
</dbReference>
<keyword evidence="8" id="KW-0805">Transcription regulation</keyword>
<evidence type="ECO:0000256" key="10">
    <source>
        <dbReference type="ARBA" id="ARBA00023242"/>
    </source>
</evidence>
<dbReference type="Gene3D" id="1.10.287.10">
    <property type="entry name" value="S15/NS1, RNA-binding"/>
    <property type="match status" value="1"/>
</dbReference>
<dbReference type="EMBL" id="JAMFTS010000002">
    <property type="protein sequence ID" value="KAJ4795813.1"/>
    <property type="molecule type" value="Genomic_DNA"/>
</dbReference>
<name>A0AAV8C8B2_9POAL</name>
<gene>
    <name evidence="17" type="ORF">LUZ62_047059</name>
    <name evidence="16" type="ORF">LUZ62_077292</name>
    <name evidence="15" type="ORF">LUZ62_085635</name>
</gene>
<dbReference type="Proteomes" id="UP001140206">
    <property type="component" value="Chromosome 5"/>
</dbReference>
<keyword evidence="6 12" id="KW-0378">Hydrolase</keyword>
<feature type="active site" evidence="11 12">
    <location>
        <position position="140"/>
    </location>
</feature>
<dbReference type="EMBL" id="JAMFTS010000004">
    <property type="protein sequence ID" value="KAJ4766917.1"/>
    <property type="molecule type" value="Genomic_DNA"/>
</dbReference>
<evidence type="ECO:0000313" key="17">
    <source>
        <dbReference type="EMBL" id="KAJ4795813.1"/>
    </source>
</evidence>
<evidence type="ECO:0000256" key="4">
    <source>
        <dbReference type="ARBA" id="ARBA00022670"/>
    </source>
</evidence>
<accession>A0AAV8C8B2</accession>
<feature type="active site" description="Proton acceptor" evidence="11">
    <location>
        <position position="125"/>
    </location>
</feature>
<comment type="catalytic activity">
    <reaction evidence="1">
        <text>Thiol-dependent hydrolysis of ester, thioester, amide, peptide and isopeptide bonds formed by the C-terminal Gly of ubiquitin (a 76-residue protein attached to proteins as an intracellular targeting signal).</text>
        <dbReference type="EC" id="3.4.19.12"/>
    </reaction>
</comment>
<dbReference type="Proteomes" id="UP001140206">
    <property type="component" value="Chromosome 4"/>
</dbReference>